<gene>
    <name evidence="1" type="ORF">FOB44_16840</name>
</gene>
<evidence type="ECO:0000313" key="2">
    <source>
        <dbReference type="Proteomes" id="UP000501570"/>
    </source>
</evidence>
<evidence type="ECO:0000313" key="1">
    <source>
        <dbReference type="EMBL" id="QIY92226.1"/>
    </source>
</evidence>
<keyword evidence="2" id="KW-1185">Reference proteome</keyword>
<reference evidence="1 2" key="1">
    <citation type="submission" date="2019-09" db="EMBL/GenBank/DDBJ databases">
        <title>FDA dAtabase for Regulatory Grade micrObial Sequences (FDA-ARGOS): Supporting development and validation of Infectious Disease Dx tests.</title>
        <authorList>
            <person name="Sciortino C."/>
            <person name="Tallon L."/>
            <person name="Sadzewicz L."/>
            <person name="Vavikolanu K."/>
            <person name="Mehta A."/>
            <person name="Aluvathingal J."/>
            <person name="Nadendla S."/>
            <person name="Nandy P."/>
            <person name="Geyer C."/>
            <person name="Yan Y."/>
            <person name="Sichtig H."/>
        </authorList>
    </citation>
    <scope>NUCLEOTIDE SEQUENCE [LARGE SCALE GENOMIC DNA]</scope>
    <source>
        <strain evidence="1 2">FDAARGOS_636</strain>
    </source>
</reference>
<dbReference type="RefSeq" id="WP_168239234.1">
    <property type="nucleotide sequence ID" value="NZ_CP050995.1"/>
</dbReference>
<sequence length="117" mass="13670">MKILSNNFNGKVLKTSNGFSVSKSLKKLEKLCKDMNFSFDFEKAKTGTVYVTISTESYEIWIRLSNHTKRNEQMIDVEYINNKIIKWLEGGKDPMETYQAINQNTFDIIFEKLNTLK</sequence>
<name>A0ABX6KUE6_CHRGL</name>
<protein>
    <submittedName>
        <fullName evidence="1">Uncharacterized protein</fullName>
    </submittedName>
</protein>
<organism evidence="1 2">
    <name type="scientific">Chryseobacterium gallinarum</name>
    <dbReference type="NCBI Taxonomy" id="1324352"/>
    <lineage>
        <taxon>Bacteria</taxon>
        <taxon>Pseudomonadati</taxon>
        <taxon>Bacteroidota</taxon>
        <taxon>Flavobacteriia</taxon>
        <taxon>Flavobacteriales</taxon>
        <taxon>Weeksellaceae</taxon>
        <taxon>Chryseobacterium group</taxon>
        <taxon>Chryseobacterium</taxon>
    </lineage>
</organism>
<dbReference type="EMBL" id="CP050995">
    <property type="protein sequence ID" value="QIY92226.1"/>
    <property type="molecule type" value="Genomic_DNA"/>
</dbReference>
<proteinExistence type="predicted"/>
<dbReference type="Proteomes" id="UP000501570">
    <property type="component" value="Chromosome"/>
</dbReference>
<accession>A0ABX6KUE6</accession>